<keyword evidence="3" id="KW-1185">Reference proteome</keyword>
<sequence>MASAHYTLSSLLEPHTKGRTSHRIPFSSKRHRKNHLRPKILKTLTTPYPPTLPLLPSPPPPQPIVCPQENNNLCVEVPADETLAGESDKLEELQISESTAKENGVFENVTAADIFKYGGMYFLGALVLQTIYTVWVMQNYNSNQKDGDLEIDGRERGDVKTVSLPVNGAAASNVFRVEEQLGMEKKIEEIRLMAREARRIESEKKGDEDEDEDEDFEMEDDEGTVSSHRLGIEKEIGARLLKLQNRINGSAKDISAALQINTRGNSAAGMDRGVNKNVNRGNEALVFNKKFKFRSPSTKATKTPKGFPGTRDWRASSAKKRDSESKEAAQDYESDASDHSQMLYEDKQGSQQDVVTQRSISSVTPEGGKFVDDESKVVLKNGKNLKEKREKPSTKTEVGVKTRSTDNSAAVPESNFGMSSLEGVQSRKSRDSSIQNSQAFVQEKQDRGPIFEKDGVHSINGSLRHGLAKKKSAADRGEVKQANTKTDIWWLNLRYVFVILMQRDSEEGSTGLYSVKFASKEQDQSDDSYAVAFEDHADANNLCFLLESFFKDLGSFSADAIPMSMQELNEEIISRAKKVVVVKKRQLQLYAGQPLADVEMALCSIIEQDQNAPATRNVHDEVLNEETATLPHLEKIRGVSLPSKSKVGVDGADCWAERSSNFSIINRGV</sequence>
<feature type="compositionally biased region" description="Basic residues" evidence="1">
    <location>
        <begin position="17"/>
        <end position="37"/>
    </location>
</feature>
<proteinExistence type="predicted"/>
<feature type="compositionally biased region" description="Polar residues" evidence="1">
    <location>
        <begin position="349"/>
        <end position="364"/>
    </location>
</feature>
<feature type="region of interest" description="Disordered" evidence="1">
    <location>
        <begin position="1"/>
        <end position="37"/>
    </location>
</feature>
<feature type="compositionally biased region" description="Basic and acidic residues" evidence="1">
    <location>
        <begin position="384"/>
        <end position="404"/>
    </location>
</feature>
<dbReference type="OrthoDB" id="1894577at2759"/>
<evidence type="ECO:0000256" key="1">
    <source>
        <dbReference type="SAM" id="MobiDB-lite"/>
    </source>
</evidence>
<accession>A0A371HPD5</accession>
<feature type="compositionally biased region" description="Polar residues" evidence="1">
    <location>
        <begin position="1"/>
        <end position="10"/>
    </location>
</feature>
<feature type="region of interest" description="Disordered" evidence="1">
    <location>
        <begin position="382"/>
        <end position="440"/>
    </location>
</feature>
<dbReference type="AlphaFoldDB" id="A0A371HPD5"/>
<dbReference type="Proteomes" id="UP000257109">
    <property type="component" value="Unassembled WGS sequence"/>
</dbReference>
<gene>
    <name evidence="2" type="ORF">CR513_11592</name>
</gene>
<feature type="compositionally biased region" description="Acidic residues" evidence="1">
    <location>
        <begin position="208"/>
        <end position="223"/>
    </location>
</feature>
<evidence type="ECO:0000313" key="2">
    <source>
        <dbReference type="EMBL" id="RDY04666.1"/>
    </source>
</evidence>
<reference evidence="2" key="1">
    <citation type="submission" date="2018-05" db="EMBL/GenBank/DDBJ databases">
        <title>Draft genome of Mucuna pruriens seed.</title>
        <authorList>
            <person name="Nnadi N.E."/>
            <person name="Vos R."/>
            <person name="Hasami M.H."/>
            <person name="Devisetty U.K."/>
            <person name="Aguiy J.C."/>
        </authorList>
    </citation>
    <scope>NUCLEOTIDE SEQUENCE [LARGE SCALE GENOMIC DNA]</scope>
    <source>
        <strain evidence="2">JCA_2017</strain>
    </source>
</reference>
<dbReference type="PANTHER" id="PTHR34962:SF3">
    <property type="entry name" value="ABC SUBFAMILY C PROTEIN"/>
    <property type="match status" value="1"/>
</dbReference>
<organism evidence="2 3">
    <name type="scientific">Mucuna pruriens</name>
    <name type="common">Velvet bean</name>
    <name type="synonym">Dolichos pruriens</name>
    <dbReference type="NCBI Taxonomy" id="157652"/>
    <lineage>
        <taxon>Eukaryota</taxon>
        <taxon>Viridiplantae</taxon>
        <taxon>Streptophyta</taxon>
        <taxon>Embryophyta</taxon>
        <taxon>Tracheophyta</taxon>
        <taxon>Spermatophyta</taxon>
        <taxon>Magnoliopsida</taxon>
        <taxon>eudicotyledons</taxon>
        <taxon>Gunneridae</taxon>
        <taxon>Pentapetalae</taxon>
        <taxon>rosids</taxon>
        <taxon>fabids</taxon>
        <taxon>Fabales</taxon>
        <taxon>Fabaceae</taxon>
        <taxon>Papilionoideae</taxon>
        <taxon>50 kb inversion clade</taxon>
        <taxon>NPAAA clade</taxon>
        <taxon>indigoferoid/millettioid clade</taxon>
        <taxon>Phaseoleae</taxon>
        <taxon>Mucuna</taxon>
    </lineage>
</organism>
<dbReference type="EMBL" id="QJKJ01002038">
    <property type="protein sequence ID" value="RDY04666.1"/>
    <property type="molecule type" value="Genomic_DNA"/>
</dbReference>
<feature type="region of interest" description="Disordered" evidence="1">
    <location>
        <begin position="200"/>
        <end position="228"/>
    </location>
</feature>
<feature type="compositionally biased region" description="Basic and acidic residues" evidence="1">
    <location>
        <begin position="311"/>
        <end position="329"/>
    </location>
</feature>
<feature type="non-terminal residue" evidence="2">
    <location>
        <position position="1"/>
    </location>
</feature>
<name>A0A371HPD5_MUCPR</name>
<dbReference type="STRING" id="157652.A0A371HPD5"/>
<feature type="region of interest" description="Disordered" evidence="1">
    <location>
        <begin position="295"/>
        <end position="368"/>
    </location>
</feature>
<comment type="caution">
    <text evidence="2">The sequence shown here is derived from an EMBL/GenBank/DDBJ whole genome shotgun (WGS) entry which is preliminary data.</text>
</comment>
<dbReference type="PANTHER" id="PTHR34962">
    <property type="entry name" value="EMBRYO DEFECTIVE 1703-RELATED"/>
    <property type="match status" value="1"/>
</dbReference>
<evidence type="ECO:0000313" key="3">
    <source>
        <dbReference type="Proteomes" id="UP000257109"/>
    </source>
</evidence>
<protein>
    <submittedName>
        <fullName evidence="2">Uncharacterized protein</fullName>
    </submittedName>
</protein>